<protein>
    <submittedName>
        <fullName evidence="1">Nucleotidyltransferase family protein</fullName>
    </submittedName>
</protein>
<dbReference type="EMBL" id="CP165718">
    <property type="protein sequence ID" value="XDV10129.1"/>
    <property type="molecule type" value="Genomic_DNA"/>
</dbReference>
<evidence type="ECO:0000313" key="1">
    <source>
        <dbReference type="EMBL" id="XDV10129.1"/>
    </source>
</evidence>
<dbReference type="InterPro" id="IPR039498">
    <property type="entry name" value="NTP_transf_5"/>
</dbReference>
<name>A0AB39XB93_9GAMM</name>
<dbReference type="Pfam" id="PF14907">
    <property type="entry name" value="NTP_transf_5"/>
    <property type="match status" value="1"/>
</dbReference>
<gene>
    <name evidence="1" type="ORF">AB8S08_02680</name>
</gene>
<accession>A0AB39XB93</accession>
<sequence>MVNFVSQLSHRLTHSGSHEAANPIDPDFITALKYHQLVSAVQEVLPLPQLKEWQFHNLKRTKIQLLAKQYLSDFFNQNAVKFKWLKGQGLAEKLYPTQASRYASDLDVLIQSRDAVLTCAVKLIAEGWTYSNNANKNTPNHLQQHLKLYKDIPLSHPTFGTLELHYRVTAIPTPLGTAYEAWIWQNNQQNLSAEEFLYLCYHGTTTAYHRLKWLYDIHLYITAWSNEIDINDLLAKAHNLDCERPLLLSWYLAHQIFQTSLPEVVQIKIQQSPLIRFAAKRVITHANQCSGRKPHTAYRLERRLFWYFAHKTHQHRYQIGRHLAILAWQRFK</sequence>
<dbReference type="RefSeq" id="WP_369743445.1">
    <property type="nucleotide sequence ID" value="NZ_CP165718.1"/>
</dbReference>
<reference evidence="1" key="1">
    <citation type="submission" date="2024-07" db="EMBL/GenBank/DDBJ databases">
        <title>Whole genome sequence of bacterial strains from algal surface.</title>
        <authorList>
            <person name="Kumar P."/>
        </authorList>
    </citation>
    <scope>NUCLEOTIDE SEQUENCE</scope>
    <source>
        <strain evidence="1">PP-1MA</strain>
    </source>
</reference>
<organism evidence="1">
    <name type="scientific">Pseudidiomarina sp. PP-1MA</name>
    <dbReference type="NCBI Taxonomy" id="3237706"/>
    <lineage>
        <taxon>Bacteria</taxon>
        <taxon>Pseudomonadati</taxon>
        <taxon>Pseudomonadota</taxon>
        <taxon>Gammaproteobacteria</taxon>
        <taxon>Alteromonadales</taxon>
        <taxon>Idiomarinaceae</taxon>
        <taxon>Pseudidiomarina</taxon>
    </lineage>
</organism>
<proteinExistence type="predicted"/>
<dbReference type="AlphaFoldDB" id="A0AB39XB93"/>